<dbReference type="EMBL" id="JABCIY010000168">
    <property type="protein sequence ID" value="KAF7190732.1"/>
    <property type="molecule type" value="Genomic_DNA"/>
</dbReference>
<dbReference type="OrthoDB" id="4733706at2759"/>
<sequence length="579" mass="61461">MSSYFWLPLLFWLSAFQLSNATPLDVQVVTHNARDISTAETHGAVVNSLYAASLRKRDQTHSANTTLDKSWQDAPLFSIAGSHSAGNMTTKAAVEISCKTCYIKGLAVAELTIEGNKNISQIMDETISGVEADVDQLVNQTEQAIKTSYDDAFDSWHSFETYVNETYHNMEDGVDVSDFLPPNLNLSFGGLDLPEVPDVTLSFRFEDLDLYLELETILNVSAQYTIPLYHSNTPVGLSIPGLDLGALFTVDLILAVDGSLDMTSGLHLKVDEHVALDIALLGDHVSGIDFKGGHFEFLPVTLESAGAAFSASLRVGARAAFEVGKGLSLDELLDLPSDMEIGGHSIPNYELGGGIEVGVYANVAEFRTTVTANLEDDAECELEVAQEYSFVLGATVGAQVTVGTVAYDPAVESTTAIFTTTMASACALKPTPTVTSIATTTAEMKRDVEDTSLTTTVLSKIVIQTVMQCPPTITAQCPVSEQITTTSKYTTSTTLTGSEEELDSITAYPSPTIAPIAFGTKAQSLSAISGSPTSYTATPTPTGVVDQAVEAVREHEKIAVGVGVGVGVPLLTALLAAIL</sequence>
<organism evidence="2 3">
    <name type="scientific">Pseudocercospora fuligena</name>
    <dbReference type="NCBI Taxonomy" id="685502"/>
    <lineage>
        <taxon>Eukaryota</taxon>
        <taxon>Fungi</taxon>
        <taxon>Dikarya</taxon>
        <taxon>Ascomycota</taxon>
        <taxon>Pezizomycotina</taxon>
        <taxon>Dothideomycetes</taxon>
        <taxon>Dothideomycetidae</taxon>
        <taxon>Mycosphaerellales</taxon>
        <taxon>Mycosphaerellaceae</taxon>
        <taxon>Pseudocercospora</taxon>
    </lineage>
</organism>
<name>A0A8H6RHM5_9PEZI</name>
<gene>
    <name evidence="2" type="ORF">HII31_07891</name>
</gene>
<evidence type="ECO:0000256" key="1">
    <source>
        <dbReference type="SAM" id="SignalP"/>
    </source>
</evidence>
<comment type="caution">
    <text evidence="2">The sequence shown here is derived from an EMBL/GenBank/DDBJ whole genome shotgun (WGS) entry which is preliminary data.</text>
</comment>
<evidence type="ECO:0000313" key="2">
    <source>
        <dbReference type="EMBL" id="KAF7190732.1"/>
    </source>
</evidence>
<dbReference type="Proteomes" id="UP000660729">
    <property type="component" value="Unassembled WGS sequence"/>
</dbReference>
<feature type="chain" id="PRO_5033994086" evidence="1">
    <location>
        <begin position="22"/>
        <end position="579"/>
    </location>
</feature>
<evidence type="ECO:0000313" key="3">
    <source>
        <dbReference type="Proteomes" id="UP000660729"/>
    </source>
</evidence>
<dbReference type="AlphaFoldDB" id="A0A8H6RHM5"/>
<keyword evidence="1" id="KW-0732">Signal</keyword>
<proteinExistence type="predicted"/>
<keyword evidence="3" id="KW-1185">Reference proteome</keyword>
<feature type="signal peptide" evidence="1">
    <location>
        <begin position="1"/>
        <end position="21"/>
    </location>
</feature>
<accession>A0A8H6RHM5</accession>
<protein>
    <submittedName>
        <fullName evidence="2">Uncharacterized protein</fullName>
    </submittedName>
</protein>
<reference evidence="2" key="1">
    <citation type="submission" date="2020-04" db="EMBL/GenBank/DDBJ databases">
        <title>Draft genome resource of the tomato pathogen Pseudocercospora fuligena.</title>
        <authorList>
            <person name="Zaccaron A."/>
        </authorList>
    </citation>
    <scope>NUCLEOTIDE SEQUENCE</scope>
    <source>
        <strain evidence="2">PF001</strain>
    </source>
</reference>